<feature type="compositionally biased region" description="Basic and acidic residues" evidence="1">
    <location>
        <begin position="281"/>
        <end position="293"/>
    </location>
</feature>
<protein>
    <submittedName>
        <fullName evidence="2">Uncharacterized protein</fullName>
    </submittedName>
</protein>
<feature type="compositionally biased region" description="Polar residues" evidence="1">
    <location>
        <begin position="226"/>
        <end position="244"/>
    </location>
</feature>
<dbReference type="OrthoDB" id="261292at2759"/>
<accession>A0A0N0VHH1</accession>
<dbReference type="OMA" id="HLNIFSW"/>
<dbReference type="RefSeq" id="XP_015663854.1">
    <property type="nucleotide sequence ID" value="XM_015798334.1"/>
</dbReference>
<name>A0A0N0VHH1_LEPPY</name>
<evidence type="ECO:0000313" key="3">
    <source>
        <dbReference type="Proteomes" id="UP000037923"/>
    </source>
</evidence>
<sequence length="385" mass="42093">MFFAGGTFGHESEAREANKRQTGRRHQPQDMALSPTGNVPAGPVASEDTSRHMNDQKQMSAGPSFMDRMYAHDASAGQQPHAARRQKAGPRDNLNIFSWQEADKAQVSPQQAGRGPREARSTDATMAVPTAEDRRAQESKKFETHSASTFLKFSDTPVKGQQAPTPNATRRASGSAQQGGGMMGELMRDQPQRPHGKRIQAEQQRTAKQTGAGGEVSGVAGFPGMGQNSAPRPGPQSNRKQAPSNVFPPSLPPWAQHDDAEADRKGAPPPASAQRQPAYRLDGDDYESRHYDEGDVAGANQVPPRRMQEIEMYDDDEDNYAPVPQQQQRQQPGGGRPQPKWLDVPEEGAGRQGGAPAVSQHRYGFNPEHQEFYDDGEEEPGRHVH</sequence>
<feature type="compositionally biased region" description="Gly residues" evidence="1">
    <location>
        <begin position="211"/>
        <end position="224"/>
    </location>
</feature>
<dbReference type="EMBL" id="LGTL01000002">
    <property type="protein sequence ID" value="KPA85415.1"/>
    <property type="molecule type" value="Genomic_DNA"/>
</dbReference>
<feature type="compositionally biased region" description="Basic and acidic residues" evidence="1">
    <location>
        <begin position="256"/>
        <end position="266"/>
    </location>
</feature>
<dbReference type="EMBL" id="LGTL01000002">
    <property type="protein sequence ID" value="KPA85414.1"/>
    <property type="molecule type" value="Genomic_DNA"/>
</dbReference>
<gene>
    <name evidence="2" type="ORF">ABB37_01723</name>
</gene>
<proteinExistence type="predicted"/>
<keyword evidence="3" id="KW-1185">Reference proteome</keyword>
<dbReference type="VEuPathDB" id="TriTrypDB:LpyrH10_02_6970"/>
<evidence type="ECO:0000313" key="2">
    <source>
        <dbReference type="EMBL" id="KPA85414.1"/>
    </source>
</evidence>
<feature type="compositionally biased region" description="Basic and acidic residues" evidence="1">
    <location>
        <begin position="10"/>
        <end position="19"/>
    </location>
</feature>
<dbReference type="GeneID" id="26902018"/>
<reference evidence="2 3" key="1">
    <citation type="submission" date="2015-07" db="EMBL/GenBank/DDBJ databases">
        <title>High-quality genome of monoxenous trypanosomatid Leptomonas pyrrhocoris.</title>
        <authorList>
            <person name="Flegontov P."/>
            <person name="Butenko A."/>
            <person name="Firsov S."/>
            <person name="Vlcek C."/>
            <person name="Logacheva M.D."/>
            <person name="Field M."/>
            <person name="Filatov D."/>
            <person name="Flegontova O."/>
            <person name="Gerasimov E."/>
            <person name="Jackson A.P."/>
            <person name="Kelly S."/>
            <person name="Opperdoes F."/>
            <person name="O'Reilly A."/>
            <person name="Votypka J."/>
            <person name="Yurchenko V."/>
            <person name="Lukes J."/>
        </authorList>
    </citation>
    <scope>NUCLEOTIDE SEQUENCE [LARGE SCALE GENOMIC DNA]</scope>
    <source>
        <strain evidence="2">H10</strain>
    </source>
</reference>
<feature type="compositionally biased region" description="Basic and acidic residues" evidence="1">
    <location>
        <begin position="131"/>
        <end position="144"/>
    </location>
</feature>
<dbReference type="RefSeq" id="XP_015663853.1">
    <property type="nucleotide sequence ID" value="XM_015798333.1"/>
</dbReference>
<evidence type="ECO:0000256" key="1">
    <source>
        <dbReference type="SAM" id="MobiDB-lite"/>
    </source>
</evidence>
<organism evidence="2 3">
    <name type="scientific">Leptomonas pyrrhocoris</name>
    <name type="common">Firebug parasite</name>
    <dbReference type="NCBI Taxonomy" id="157538"/>
    <lineage>
        <taxon>Eukaryota</taxon>
        <taxon>Discoba</taxon>
        <taxon>Euglenozoa</taxon>
        <taxon>Kinetoplastea</taxon>
        <taxon>Metakinetoplastina</taxon>
        <taxon>Trypanosomatida</taxon>
        <taxon>Trypanosomatidae</taxon>
        <taxon>Leishmaniinae</taxon>
        <taxon>Leptomonas</taxon>
    </lineage>
</organism>
<dbReference type="AlphaFoldDB" id="A0A0N0VHH1"/>
<feature type="region of interest" description="Disordered" evidence="1">
    <location>
        <begin position="1"/>
        <end position="385"/>
    </location>
</feature>
<dbReference type="Proteomes" id="UP000037923">
    <property type="component" value="Unassembled WGS sequence"/>
</dbReference>
<comment type="caution">
    <text evidence="2">The sequence shown here is derived from an EMBL/GenBank/DDBJ whole genome shotgun (WGS) entry which is preliminary data.</text>
</comment>